<dbReference type="GeneID" id="83198031"/>
<comment type="caution">
    <text evidence="4">The sequence shown here is derived from an EMBL/GenBank/DDBJ whole genome shotgun (WGS) entry which is preliminary data.</text>
</comment>
<protein>
    <recommendedName>
        <fullName evidence="3">Ketoreductase domain-containing protein</fullName>
    </recommendedName>
</protein>
<dbReference type="Gene3D" id="3.40.50.720">
    <property type="entry name" value="NAD(P)-binding Rossmann-like Domain"/>
    <property type="match status" value="1"/>
</dbReference>
<proteinExistence type="predicted"/>
<dbReference type="Gene3D" id="3.40.50.150">
    <property type="entry name" value="Vaccinia Virus protein VP39"/>
    <property type="match status" value="1"/>
</dbReference>
<dbReference type="GO" id="GO:0016874">
    <property type="term" value="F:ligase activity"/>
    <property type="evidence" value="ECO:0007669"/>
    <property type="project" value="UniProtKB-KW"/>
</dbReference>
<feature type="domain" description="Ketoreductase" evidence="3">
    <location>
        <begin position="472"/>
        <end position="657"/>
    </location>
</feature>
<dbReference type="RefSeq" id="XP_058333869.1">
    <property type="nucleotide sequence ID" value="XM_058470728.1"/>
</dbReference>
<keyword evidence="2" id="KW-0597">Phosphoprotein</keyword>
<dbReference type="CDD" id="cd02440">
    <property type="entry name" value="AdoMet_MTases"/>
    <property type="match status" value="1"/>
</dbReference>
<dbReference type="SUPFAM" id="SSF53335">
    <property type="entry name" value="S-adenosyl-L-methionine-dependent methyltransferases"/>
    <property type="match status" value="1"/>
</dbReference>
<dbReference type="AlphaFoldDB" id="A0A9W9PIT6"/>
<evidence type="ECO:0000313" key="5">
    <source>
        <dbReference type="Proteomes" id="UP001150941"/>
    </source>
</evidence>
<organism evidence="4 5">
    <name type="scientific">Penicillium chermesinum</name>
    <dbReference type="NCBI Taxonomy" id="63820"/>
    <lineage>
        <taxon>Eukaryota</taxon>
        <taxon>Fungi</taxon>
        <taxon>Dikarya</taxon>
        <taxon>Ascomycota</taxon>
        <taxon>Pezizomycotina</taxon>
        <taxon>Eurotiomycetes</taxon>
        <taxon>Eurotiomycetidae</taxon>
        <taxon>Eurotiales</taxon>
        <taxon>Aspergillaceae</taxon>
        <taxon>Penicillium</taxon>
    </lineage>
</organism>
<dbReference type="InterPro" id="IPR013968">
    <property type="entry name" value="PKS_KR"/>
</dbReference>
<dbReference type="Pfam" id="PF08659">
    <property type="entry name" value="KR"/>
    <property type="match status" value="1"/>
</dbReference>
<evidence type="ECO:0000256" key="1">
    <source>
        <dbReference type="ARBA" id="ARBA00022450"/>
    </source>
</evidence>
<keyword evidence="5" id="KW-1185">Reference proteome</keyword>
<keyword evidence="1" id="KW-0596">Phosphopantetheine</keyword>
<evidence type="ECO:0000256" key="2">
    <source>
        <dbReference type="ARBA" id="ARBA00022553"/>
    </source>
</evidence>
<dbReference type="InterPro" id="IPR050091">
    <property type="entry name" value="PKS_NRPS_Biosynth_Enz"/>
</dbReference>
<name>A0A9W9PIT6_9EURO</name>
<dbReference type="GO" id="GO:0006633">
    <property type="term" value="P:fatty acid biosynthetic process"/>
    <property type="evidence" value="ECO:0007669"/>
    <property type="project" value="TreeGrafter"/>
</dbReference>
<dbReference type="GO" id="GO:0044550">
    <property type="term" value="P:secondary metabolite biosynthetic process"/>
    <property type="evidence" value="ECO:0007669"/>
    <property type="project" value="TreeGrafter"/>
</dbReference>
<dbReference type="OrthoDB" id="329835at2759"/>
<dbReference type="InterPro" id="IPR029063">
    <property type="entry name" value="SAM-dependent_MTases_sf"/>
</dbReference>
<dbReference type="CDD" id="cd05274">
    <property type="entry name" value="KR_FAS_SDR_x"/>
    <property type="match status" value="1"/>
</dbReference>
<dbReference type="InterPro" id="IPR057326">
    <property type="entry name" value="KR_dom"/>
</dbReference>
<accession>A0A9W9PIT6</accession>
<dbReference type="PANTHER" id="PTHR43775">
    <property type="entry name" value="FATTY ACID SYNTHASE"/>
    <property type="match status" value="1"/>
</dbReference>
<dbReference type="SMART" id="SM00822">
    <property type="entry name" value="PKS_KR"/>
    <property type="match status" value="1"/>
</dbReference>
<dbReference type="EMBL" id="JAPQKS010000002">
    <property type="protein sequence ID" value="KAJ5246448.1"/>
    <property type="molecule type" value="Genomic_DNA"/>
</dbReference>
<dbReference type="Pfam" id="PF08242">
    <property type="entry name" value="Methyltransf_12"/>
    <property type="match status" value="1"/>
</dbReference>
<dbReference type="SUPFAM" id="SSF51735">
    <property type="entry name" value="NAD(P)-binding Rossmann-fold domains"/>
    <property type="match status" value="1"/>
</dbReference>
<dbReference type="Proteomes" id="UP001150941">
    <property type="component" value="Unassembled WGS sequence"/>
</dbReference>
<dbReference type="InterPro" id="IPR013217">
    <property type="entry name" value="Methyltransf_12"/>
</dbReference>
<reference evidence="4" key="2">
    <citation type="journal article" date="2023" name="IMA Fungus">
        <title>Comparative genomic study of the Penicillium genus elucidates a diverse pangenome and 15 lateral gene transfer events.</title>
        <authorList>
            <person name="Petersen C."/>
            <person name="Sorensen T."/>
            <person name="Nielsen M.R."/>
            <person name="Sondergaard T.E."/>
            <person name="Sorensen J.L."/>
            <person name="Fitzpatrick D.A."/>
            <person name="Frisvad J.C."/>
            <person name="Nielsen K.L."/>
        </authorList>
    </citation>
    <scope>NUCLEOTIDE SEQUENCE</scope>
    <source>
        <strain evidence="4">IBT 19713</strain>
    </source>
</reference>
<gene>
    <name evidence="4" type="ORF">N7468_001431</name>
</gene>
<dbReference type="InterPro" id="IPR036291">
    <property type="entry name" value="NAD(P)-bd_dom_sf"/>
</dbReference>
<evidence type="ECO:0000259" key="3">
    <source>
        <dbReference type="SMART" id="SM00822"/>
    </source>
</evidence>
<reference evidence="4" key="1">
    <citation type="submission" date="2022-11" db="EMBL/GenBank/DDBJ databases">
        <authorList>
            <person name="Petersen C."/>
        </authorList>
    </citation>
    <scope>NUCLEOTIDE SEQUENCE</scope>
    <source>
        <strain evidence="4">IBT 19713</strain>
    </source>
</reference>
<sequence length="736" mass="81228">MAIAHFPAPKRRNIFYQVDWKPDISALGRRQIEQYCSQQEPSSDAASLGGLASLLDIMAHKNSSMQILEIGAGTGSSTSSILSILNKQGKTEGNAPRYAKYVFTDHSPRFFEHARTRFARDAERVSFQMLNLHHSPLDQGFQAGAFDLVIAVDFFRGEESSPSEALKNARVLLKPDGYLVLLETTKQEEPLLSGIWNTIRGWWAPKEIKVPARSANEWERSLKEAGFAGLDAAISPFGGFEEDRNCLVARQPGAGKLPQMPETLSFVVKTEDQKKLTRALSAHLKSKGLPSGKMITLDSLIRQDTEFQADACISLLEYGTPFITNMDHESYQVLKRIVLAFQKLYWVTSGASEIPSVPENAMSYGFSRAMILENPGHFVCSINVEGTDYDNISKNLTTILQNSYGVSALADWEFDYDVAKGFVEVPRVTEANHVNRYVYSQTGGFTRDTPNAQGIVPRNNTQNAQYSFDSNASYVIAGGLGGAGRSLARYLATRGAKHLILLSRSGAATDDAKRLVEELTLSGVNVATPKCDISKREVLEGVIAECSKTMPPIKGAVQGTMVLSSGPFQNLTFDACQTVLQPKIAGTWNLHHVLPKNMDFYIILATLGGTTGTINQAVYSGTATFQDAFARHLWAQGQKCISIDIGILNSVGYVAERPEQVARFKEFGHVLLEETELQSVVDWACNPALKLETPWETQVLTGIDRPGAMRKRGKKPATYMGMPHFRHLREDEREIV</sequence>
<evidence type="ECO:0000313" key="4">
    <source>
        <dbReference type="EMBL" id="KAJ5246448.1"/>
    </source>
</evidence>
<dbReference type="PANTHER" id="PTHR43775:SF37">
    <property type="entry name" value="SI:DKEY-61P9.11"/>
    <property type="match status" value="1"/>
</dbReference>
<dbReference type="GO" id="GO:0004312">
    <property type="term" value="F:fatty acid synthase activity"/>
    <property type="evidence" value="ECO:0007669"/>
    <property type="project" value="TreeGrafter"/>
</dbReference>